<keyword evidence="2" id="KW-1133">Transmembrane helix</keyword>
<accession>A0ABP1G101</accession>
<name>A0ABP1G101_9CHLO</name>
<evidence type="ECO:0000256" key="2">
    <source>
        <dbReference type="SAM" id="Phobius"/>
    </source>
</evidence>
<dbReference type="EMBL" id="CAXHTA020000011">
    <property type="protein sequence ID" value="CAL5224899.1"/>
    <property type="molecule type" value="Genomic_DNA"/>
</dbReference>
<protein>
    <submittedName>
        <fullName evidence="3">G7660 protein</fullName>
    </submittedName>
</protein>
<dbReference type="Proteomes" id="UP001497392">
    <property type="component" value="Unassembled WGS sequence"/>
</dbReference>
<feature type="compositionally biased region" description="Polar residues" evidence="1">
    <location>
        <begin position="1"/>
        <end position="20"/>
    </location>
</feature>
<comment type="caution">
    <text evidence="3">The sequence shown here is derived from an EMBL/GenBank/DDBJ whole genome shotgun (WGS) entry which is preliminary data.</text>
</comment>
<sequence>MGTRAKTSAEASFSGRNNYYDNRPRRFSPSPLQVPSWPSRVPVRHLSTSFPDRKRHAVLGYDRNRKNFGDWNSSVEGERLKREVELQRQRLQELVQQQMQARPAWQTMLLPALGAGFFVLLLGPLFAVVLGAAALGASLVFSTAAFFILVPLALAALPLTFGLFAGAFVVKGLVLTLLNVLLVGGALTAGFRLTTKLLGSTPRESVERQAQAARAQTKGGVIDIEAKVMEDEARQEREEESVAQMNAEELRRFDQELEARTRQRDIDMGRRWKP</sequence>
<organism evidence="3 4">
    <name type="scientific">Coccomyxa viridis</name>
    <dbReference type="NCBI Taxonomy" id="1274662"/>
    <lineage>
        <taxon>Eukaryota</taxon>
        <taxon>Viridiplantae</taxon>
        <taxon>Chlorophyta</taxon>
        <taxon>core chlorophytes</taxon>
        <taxon>Trebouxiophyceae</taxon>
        <taxon>Trebouxiophyceae incertae sedis</taxon>
        <taxon>Coccomyxaceae</taxon>
        <taxon>Coccomyxa</taxon>
    </lineage>
</organism>
<evidence type="ECO:0000256" key="1">
    <source>
        <dbReference type="SAM" id="MobiDB-lite"/>
    </source>
</evidence>
<feature type="transmembrane region" description="Helical" evidence="2">
    <location>
        <begin position="108"/>
        <end position="133"/>
    </location>
</feature>
<evidence type="ECO:0000313" key="4">
    <source>
        <dbReference type="Proteomes" id="UP001497392"/>
    </source>
</evidence>
<feature type="transmembrane region" description="Helical" evidence="2">
    <location>
        <begin position="139"/>
        <end position="165"/>
    </location>
</feature>
<evidence type="ECO:0000313" key="3">
    <source>
        <dbReference type="EMBL" id="CAL5224899.1"/>
    </source>
</evidence>
<keyword evidence="2" id="KW-0472">Membrane</keyword>
<feature type="transmembrane region" description="Helical" evidence="2">
    <location>
        <begin position="172"/>
        <end position="193"/>
    </location>
</feature>
<keyword evidence="2" id="KW-0812">Transmembrane</keyword>
<proteinExistence type="predicted"/>
<gene>
    <name evidence="3" type="primary">g7660</name>
    <name evidence="3" type="ORF">VP750_LOCUS6558</name>
</gene>
<feature type="region of interest" description="Disordered" evidence="1">
    <location>
        <begin position="1"/>
        <end position="34"/>
    </location>
</feature>
<reference evidence="3 4" key="1">
    <citation type="submission" date="2024-06" db="EMBL/GenBank/DDBJ databases">
        <authorList>
            <person name="Kraege A."/>
            <person name="Thomma B."/>
        </authorList>
    </citation>
    <scope>NUCLEOTIDE SEQUENCE [LARGE SCALE GENOMIC DNA]</scope>
</reference>
<keyword evidence="4" id="KW-1185">Reference proteome</keyword>